<dbReference type="Proteomes" id="UP000032439">
    <property type="component" value="Unassembled WGS sequence"/>
</dbReference>
<comment type="caution">
    <text evidence="1">The sequence shown here is derived from an EMBL/GenBank/DDBJ whole genome shotgun (WGS) entry which is preliminary data.</text>
</comment>
<dbReference type="AlphaFoldDB" id="A0A0D7DYX0"/>
<evidence type="ECO:0000313" key="2">
    <source>
        <dbReference type="Proteomes" id="UP000032439"/>
    </source>
</evidence>
<protein>
    <submittedName>
        <fullName evidence="1">Uncharacterized protein</fullName>
    </submittedName>
</protein>
<dbReference type="EMBL" id="JXXD01000243">
    <property type="protein sequence ID" value="KIZ33395.1"/>
    <property type="molecule type" value="Genomic_DNA"/>
</dbReference>
<evidence type="ECO:0000313" key="1">
    <source>
        <dbReference type="EMBL" id="KIZ33395.1"/>
    </source>
</evidence>
<organism evidence="1 2">
    <name type="scientific">Stutzerimonas stutzeri</name>
    <name type="common">Pseudomonas stutzeri</name>
    <dbReference type="NCBI Taxonomy" id="316"/>
    <lineage>
        <taxon>Bacteria</taxon>
        <taxon>Pseudomonadati</taxon>
        <taxon>Pseudomonadota</taxon>
        <taxon>Gammaproteobacteria</taxon>
        <taxon>Pseudomonadales</taxon>
        <taxon>Pseudomonadaceae</taxon>
        <taxon>Stutzerimonas</taxon>
    </lineage>
</organism>
<dbReference type="PATRIC" id="fig|316.110.peg.2512"/>
<name>A0A0D7DYX0_STUST</name>
<gene>
    <name evidence="1" type="ORF">LO50_20855</name>
</gene>
<sequence length="124" mass="13816">MGDADIRWNQRQQCFSPAPAWQAFDYNAPPESGLYWVAGTRPVWDVCASDYGRPVGVHAGEHEQFVALVWFQIWTDDDGSLVLDFAAVDPYNLGKFADEDTVSHFMPHAIPAHPAVATPTKELI</sequence>
<proteinExistence type="predicted"/>
<accession>A0A0D7DYX0</accession>
<reference evidence="1 2" key="1">
    <citation type="submission" date="2014-11" db="EMBL/GenBank/DDBJ databases">
        <title>Genomics and ecophysiology of heterotrophic nitrogen fixing bacteria isolated from estuarine surface water.</title>
        <authorList>
            <person name="Bentzon-Tilia M."/>
            <person name="Severin I."/>
            <person name="Hansen L.H."/>
            <person name="Riemann L."/>
        </authorList>
    </citation>
    <scope>NUCLEOTIDE SEQUENCE [LARGE SCALE GENOMIC DNA]</scope>
    <source>
        <strain evidence="1 2">BAL361</strain>
    </source>
</reference>